<dbReference type="PANTHER" id="PTHR32552">
    <property type="entry name" value="FERRICHROME IRON RECEPTOR-RELATED"/>
    <property type="match status" value="1"/>
</dbReference>
<evidence type="ECO:0000259" key="17">
    <source>
        <dbReference type="Pfam" id="PF07715"/>
    </source>
</evidence>
<dbReference type="InterPro" id="IPR000531">
    <property type="entry name" value="Beta-barrel_TonB"/>
</dbReference>
<protein>
    <submittedName>
        <fullName evidence="18">TonB-dependent receptor</fullName>
    </submittedName>
</protein>
<gene>
    <name evidence="18" type="ORF">RGE70_09320</name>
</gene>
<evidence type="ECO:0000259" key="16">
    <source>
        <dbReference type="Pfam" id="PF00593"/>
    </source>
</evidence>
<keyword evidence="11 12" id="KW-0998">Cell outer membrane</keyword>
<dbReference type="Pfam" id="PF00593">
    <property type="entry name" value="TonB_dep_Rec_b-barrel"/>
    <property type="match status" value="1"/>
</dbReference>
<keyword evidence="2 12" id="KW-0813">Transport</keyword>
<feature type="chain" id="PRO_5045112513" evidence="15">
    <location>
        <begin position="29"/>
        <end position="829"/>
    </location>
</feature>
<dbReference type="PROSITE" id="PS01156">
    <property type="entry name" value="TONB_DEPENDENT_REC_2"/>
    <property type="match status" value="1"/>
</dbReference>
<evidence type="ECO:0000256" key="12">
    <source>
        <dbReference type="PROSITE-ProRule" id="PRU01360"/>
    </source>
</evidence>
<evidence type="ECO:0000313" key="18">
    <source>
        <dbReference type="EMBL" id="WOT03562.1"/>
    </source>
</evidence>
<keyword evidence="18" id="KW-0675">Receptor</keyword>
<sequence>MQQTKTPTFKQSILAFAVIGALSSTAHAQESEQENISQAAEKTPEVNTGEANKDIERIMVTASKRLKGLQESPVAISVVSGKDIEQAKAMDIADLQTLVPTLRVTPLQRSTNTNFSIRGFGNGTNNTGIEPSVGVFIDGVYRSRAAAQIGDLPRLQQVEVLSGPQSTLFGKNASAGVINVRTMEPSNYLEGNVELGVGNFNQKTAKAYISNGLTDKLSVSLSGGFHARDGYTDSVVGLSEVNDKDRWNVRGQALYEPTDDVKFRLIADYSEIEESCCSVENSINGPTTAAVRALGGIVIDETDDFAYQSALNFDPDNFVEDGGISLQVDVDFDGYSFTSITALRNNDSGYFNDVDYTSLDILNESGHTEIQTITQELRLTSTAEQDLEWMFGAYLFKEEVITGDTLYYGDDIRNYFDVLMAAGGATGLLGGVEGVYGIAPGSFFSNESTINTEFEQDNEAYSLFANFDYHITDKFTAIFGISYTNDQKDISIEQTNTDVLSQIDLATEPTLYGVPIGYIPSLAPAVPVLEGLQFLPPMLELPNSVEKHKTDDSKTTWSLRLAYEVNDNVNLFAAGSTGFKASSWNLSRYTNPFASDQAALESAGIAQVNQSYGGRYASPEEATVYEVGIKARFEDGAFNATYFDQTIEGFQSSIFVGTGFVLANAGKQSTRGVEFDSKYNLTDEWSVTLAGTFLDPIYDSFVGATGLNGPVDLSGQKPAGIHEQTITAGVAYNFELANGSYGYVRADYLYESETKLAENVPDSLTREVNSVNASAGLSFENGVNLQVWVRNLTEDEYLLSAFPTPIQAGSFNGYPTQPRTFGATVSYEF</sequence>
<feature type="short sequence motif" description="TonB C-terminal box" evidence="13">
    <location>
        <begin position="812"/>
        <end position="829"/>
    </location>
</feature>
<reference evidence="18 19" key="1">
    <citation type="submission" date="2023-10" db="EMBL/GenBank/DDBJ databases">
        <title>Complete genome sequence of Shewanella sp. DAU334.</title>
        <authorList>
            <person name="Lee Y.-S."/>
            <person name="Jeong H.-R."/>
            <person name="Hwang E.-J."/>
            <person name="Choi Y.-L."/>
            <person name="Kim G.-D."/>
        </authorList>
    </citation>
    <scope>NUCLEOTIDE SEQUENCE [LARGE SCALE GENOMIC DNA]</scope>
    <source>
        <strain evidence="18 19">DAU334</strain>
    </source>
</reference>
<feature type="signal peptide" evidence="15">
    <location>
        <begin position="1"/>
        <end position="28"/>
    </location>
</feature>
<dbReference type="PANTHER" id="PTHR32552:SF81">
    <property type="entry name" value="TONB-DEPENDENT OUTER MEMBRANE RECEPTOR"/>
    <property type="match status" value="1"/>
</dbReference>
<proteinExistence type="inferred from homology"/>
<evidence type="ECO:0000256" key="3">
    <source>
        <dbReference type="ARBA" id="ARBA00022452"/>
    </source>
</evidence>
<evidence type="ECO:0000256" key="5">
    <source>
        <dbReference type="ARBA" id="ARBA00022692"/>
    </source>
</evidence>
<keyword evidence="10 12" id="KW-0472">Membrane</keyword>
<feature type="domain" description="TonB-dependent receptor plug" evidence="17">
    <location>
        <begin position="69"/>
        <end position="177"/>
    </location>
</feature>
<keyword evidence="5 12" id="KW-0812">Transmembrane</keyword>
<evidence type="ECO:0000256" key="1">
    <source>
        <dbReference type="ARBA" id="ARBA00004571"/>
    </source>
</evidence>
<dbReference type="InterPro" id="IPR036942">
    <property type="entry name" value="Beta-barrel_TonB_sf"/>
</dbReference>
<dbReference type="Pfam" id="PF07715">
    <property type="entry name" value="Plug"/>
    <property type="match status" value="1"/>
</dbReference>
<evidence type="ECO:0000313" key="19">
    <source>
        <dbReference type="Proteomes" id="UP001529491"/>
    </source>
</evidence>
<evidence type="ECO:0000256" key="6">
    <source>
        <dbReference type="ARBA" id="ARBA00022729"/>
    </source>
</evidence>
<dbReference type="InterPro" id="IPR039426">
    <property type="entry name" value="TonB-dep_rcpt-like"/>
</dbReference>
<evidence type="ECO:0000256" key="8">
    <source>
        <dbReference type="ARBA" id="ARBA00023065"/>
    </source>
</evidence>
<dbReference type="RefSeq" id="WP_310471188.1">
    <property type="nucleotide sequence ID" value="NZ_CP136522.1"/>
</dbReference>
<evidence type="ECO:0000256" key="4">
    <source>
        <dbReference type="ARBA" id="ARBA00022496"/>
    </source>
</evidence>
<dbReference type="InterPro" id="IPR012910">
    <property type="entry name" value="Plug_dom"/>
</dbReference>
<keyword evidence="7" id="KW-0408">Iron</keyword>
<accession>A0ABZ0JTD2</accession>
<keyword evidence="3 12" id="KW-1134">Transmembrane beta strand</keyword>
<dbReference type="SUPFAM" id="SSF56935">
    <property type="entry name" value="Porins"/>
    <property type="match status" value="1"/>
</dbReference>
<evidence type="ECO:0000256" key="11">
    <source>
        <dbReference type="ARBA" id="ARBA00023237"/>
    </source>
</evidence>
<name>A0ABZ0JTD2_9GAMM</name>
<keyword evidence="8" id="KW-0406">Ion transport</keyword>
<keyword evidence="9 14" id="KW-0798">TonB box</keyword>
<evidence type="ECO:0000256" key="10">
    <source>
        <dbReference type="ARBA" id="ARBA00023136"/>
    </source>
</evidence>
<comment type="similarity">
    <text evidence="12 14">Belongs to the TonB-dependent receptor family.</text>
</comment>
<feature type="domain" description="TonB-dependent receptor-like beta-barrel" evidence="16">
    <location>
        <begin position="313"/>
        <end position="792"/>
    </location>
</feature>
<evidence type="ECO:0000256" key="14">
    <source>
        <dbReference type="RuleBase" id="RU003357"/>
    </source>
</evidence>
<evidence type="ECO:0000256" key="2">
    <source>
        <dbReference type="ARBA" id="ARBA00022448"/>
    </source>
</evidence>
<dbReference type="Gene3D" id="2.40.170.20">
    <property type="entry name" value="TonB-dependent receptor, beta-barrel domain"/>
    <property type="match status" value="1"/>
</dbReference>
<evidence type="ECO:0000256" key="7">
    <source>
        <dbReference type="ARBA" id="ARBA00023004"/>
    </source>
</evidence>
<comment type="subcellular location">
    <subcellularLocation>
        <location evidence="1 12">Cell outer membrane</location>
        <topology evidence="1 12">Multi-pass membrane protein</topology>
    </subcellularLocation>
</comment>
<dbReference type="Proteomes" id="UP001529491">
    <property type="component" value="Chromosome"/>
</dbReference>
<evidence type="ECO:0000256" key="9">
    <source>
        <dbReference type="ARBA" id="ARBA00023077"/>
    </source>
</evidence>
<keyword evidence="19" id="KW-1185">Reference proteome</keyword>
<keyword evidence="4" id="KW-0410">Iron transport</keyword>
<organism evidence="18 19">
    <name type="scientific">Shewanella youngdeokensis</name>
    <dbReference type="NCBI Taxonomy" id="2999068"/>
    <lineage>
        <taxon>Bacteria</taxon>
        <taxon>Pseudomonadati</taxon>
        <taxon>Pseudomonadota</taxon>
        <taxon>Gammaproteobacteria</taxon>
        <taxon>Alteromonadales</taxon>
        <taxon>Shewanellaceae</taxon>
        <taxon>Shewanella</taxon>
    </lineage>
</organism>
<evidence type="ECO:0000256" key="15">
    <source>
        <dbReference type="SAM" id="SignalP"/>
    </source>
</evidence>
<evidence type="ECO:0000256" key="13">
    <source>
        <dbReference type="PROSITE-ProRule" id="PRU10144"/>
    </source>
</evidence>
<dbReference type="InterPro" id="IPR010917">
    <property type="entry name" value="TonB_rcpt_CS"/>
</dbReference>
<dbReference type="EMBL" id="CP136522">
    <property type="protein sequence ID" value="WOT03562.1"/>
    <property type="molecule type" value="Genomic_DNA"/>
</dbReference>
<keyword evidence="6 15" id="KW-0732">Signal</keyword>
<dbReference type="PROSITE" id="PS52016">
    <property type="entry name" value="TONB_DEPENDENT_REC_3"/>
    <property type="match status" value="1"/>
</dbReference>